<dbReference type="Proteomes" id="UP000320239">
    <property type="component" value="Unassembled WGS sequence"/>
</dbReference>
<evidence type="ECO:0000259" key="1">
    <source>
        <dbReference type="Pfam" id="PF09983"/>
    </source>
</evidence>
<feature type="domain" description="Wadjet protein JetD C-terminal" evidence="1">
    <location>
        <begin position="284"/>
        <end position="425"/>
    </location>
</feature>
<dbReference type="EMBL" id="VIWY01000002">
    <property type="protein sequence ID" value="TWG23602.1"/>
    <property type="molecule type" value="Genomic_DNA"/>
</dbReference>
<keyword evidence="3" id="KW-1185">Reference proteome</keyword>
<dbReference type="AlphaFoldDB" id="A0A561WI99"/>
<name>A0A561WI99_ACTTI</name>
<comment type="caution">
    <text evidence="2">The sequence shown here is derived from an EMBL/GenBank/DDBJ whole genome shotgun (WGS) entry which is preliminary data.</text>
</comment>
<sequence>MVPLKGLPSGVVALTVPRKGPEGPRVPRDRRGRVAPRQVDLVTEDAVPPFQPPIGFPSGDLIWLLRIEGQKQWATVTKRLGKTAWEIVVALLRSGGVVVRCEVTSELGYKPLRLRLSAAWAAVAADQLRQLTDQPDPYAARQALLERMADVPQMADERALLAAMPENDDLDVPPGSRSGAKRWSLYDHAIRAACTWFSRYAGTDQVDATELAAVAFQESHTKWTPPLRAAFANLVGMSWDSAVLPIDTEVTLRGPLRWTIGEVVADAATSVPWIGLPSNGLCTLGVVESRARGVLLIENKSNFERVCAIPEIVDRWLCVWGRGYARDGLVTLVRALAPEHVAAWGDLDAHGIAIVADLAERLERSVVPVGMDPEIFRTGVKRKRTDEERRDARELAEKMATSAPEPLRPLAELIAMSGDSCEQETTRQRVVPQLPRMLRAIENGDLVRCP</sequence>
<evidence type="ECO:0000313" key="3">
    <source>
        <dbReference type="Proteomes" id="UP000320239"/>
    </source>
</evidence>
<protein>
    <submittedName>
        <fullName evidence="2">Uncharacterized protein DUF2220</fullName>
    </submittedName>
</protein>
<evidence type="ECO:0000313" key="2">
    <source>
        <dbReference type="EMBL" id="TWG23602.1"/>
    </source>
</evidence>
<reference evidence="2 3" key="1">
    <citation type="submission" date="2019-06" db="EMBL/GenBank/DDBJ databases">
        <title>Sequencing the genomes of 1000 actinobacteria strains.</title>
        <authorList>
            <person name="Klenk H.-P."/>
        </authorList>
    </citation>
    <scope>NUCLEOTIDE SEQUENCE [LARGE SCALE GENOMIC DNA]</scope>
    <source>
        <strain evidence="2 3">DSM 43866</strain>
    </source>
</reference>
<accession>A0A561WI99</accession>
<organism evidence="2 3">
    <name type="scientific">Actinoplanes teichomyceticus</name>
    <dbReference type="NCBI Taxonomy" id="1867"/>
    <lineage>
        <taxon>Bacteria</taxon>
        <taxon>Bacillati</taxon>
        <taxon>Actinomycetota</taxon>
        <taxon>Actinomycetes</taxon>
        <taxon>Micromonosporales</taxon>
        <taxon>Micromonosporaceae</taxon>
        <taxon>Actinoplanes</taxon>
    </lineage>
</organism>
<proteinExistence type="predicted"/>
<dbReference type="Pfam" id="PF09983">
    <property type="entry name" value="JetD_C"/>
    <property type="match status" value="1"/>
</dbReference>
<gene>
    <name evidence="2" type="ORF">FHX34_102151</name>
</gene>
<dbReference type="InterPro" id="IPR024534">
    <property type="entry name" value="JetD_C"/>
</dbReference>